<evidence type="ECO:0000259" key="1">
    <source>
        <dbReference type="Pfam" id="PF24758"/>
    </source>
</evidence>
<dbReference type="InterPro" id="IPR055411">
    <property type="entry name" value="LRR_FXL15/At3g58940/PEG3-like"/>
</dbReference>
<dbReference type="Gene3D" id="3.80.10.10">
    <property type="entry name" value="Ribonuclease Inhibitor"/>
    <property type="match status" value="1"/>
</dbReference>
<sequence length="422" mass="48186">MDEEFHLPEHIIHRIQSFLTGREATRTSILSNAWHQAALSRPNLDFDVHDFRTGRDEDEPYTGSSDHKFSKFVRMTISRYEQLKLKIGSLRFREYIEWGDTDYDVICSRVLYKELIPKALSMGATRLDIGGDFMLPNEVFEAENLVRLSVEKCRIDLNPLDRPAAVRCPRLESLSLSHVDIVEPNQIYRIISGCPSIKKLFFVDNVCYTCLVGVGLANSHMLTCLLCDMTFLNFVTASSKFPFLKDLTLHDLWAYPKKIVISSRSLERLNFVCFEHYSEKQIRFDVPSLDKFTYKEENDGLSTAWFGKLENLVKELGRSEIHICLTLGSKAILDYEADEFQRVSKPEVDSVTVDMEGLSSITCYVLFDGLFRIFRPKIIAHYILPESSCGRKTNNDLLGKTLLEGVSGKFSAIGSAILLCRV</sequence>
<reference evidence="2" key="1">
    <citation type="submission" date="2019-12" db="EMBL/GenBank/DDBJ databases">
        <authorList>
            <person name="Scholes J."/>
        </authorList>
    </citation>
    <scope>NUCLEOTIDE SEQUENCE</scope>
</reference>
<evidence type="ECO:0000313" key="3">
    <source>
        <dbReference type="Proteomes" id="UP001153555"/>
    </source>
</evidence>
<dbReference type="PANTHER" id="PTHR31293">
    <property type="entry name" value="RNI-LIKE SUPERFAMILY PROTEIN"/>
    <property type="match status" value="1"/>
</dbReference>
<dbReference type="SUPFAM" id="SSF81383">
    <property type="entry name" value="F-box domain"/>
    <property type="match status" value="1"/>
</dbReference>
<comment type="caution">
    <text evidence="2">The sequence shown here is derived from an EMBL/GenBank/DDBJ whole genome shotgun (WGS) entry which is preliminary data.</text>
</comment>
<keyword evidence="3" id="KW-1185">Reference proteome</keyword>
<name>A0A9N7RLY9_STRHE</name>
<dbReference type="AlphaFoldDB" id="A0A9N7RLY9"/>
<dbReference type="PANTHER" id="PTHR31293:SF12">
    <property type="entry name" value="RNI-LIKE SUPERFAMILY PROTEIN"/>
    <property type="match status" value="1"/>
</dbReference>
<dbReference type="EMBL" id="CACSLK010030184">
    <property type="protein sequence ID" value="CAA0836408.1"/>
    <property type="molecule type" value="Genomic_DNA"/>
</dbReference>
<dbReference type="InterPro" id="IPR032675">
    <property type="entry name" value="LRR_dom_sf"/>
</dbReference>
<dbReference type="InterPro" id="IPR055294">
    <property type="entry name" value="FBL60-like"/>
</dbReference>
<protein>
    <recommendedName>
        <fullName evidence="1">F-box/LRR-repeat protein 15/At3g58940/PEG3-like LRR domain-containing protein</fullName>
    </recommendedName>
</protein>
<dbReference type="InterPro" id="IPR036047">
    <property type="entry name" value="F-box-like_dom_sf"/>
</dbReference>
<accession>A0A9N7RLY9</accession>
<gene>
    <name evidence="2" type="ORF">SHERM_03501</name>
</gene>
<dbReference type="Proteomes" id="UP001153555">
    <property type="component" value="Unassembled WGS sequence"/>
</dbReference>
<proteinExistence type="predicted"/>
<evidence type="ECO:0000313" key="2">
    <source>
        <dbReference type="EMBL" id="CAA0836408.1"/>
    </source>
</evidence>
<dbReference type="OrthoDB" id="904187at2759"/>
<dbReference type="SUPFAM" id="SSF52047">
    <property type="entry name" value="RNI-like"/>
    <property type="match status" value="1"/>
</dbReference>
<dbReference type="Pfam" id="PF24758">
    <property type="entry name" value="LRR_At5g56370"/>
    <property type="match status" value="1"/>
</dbReference>
<organism evidence="2 3">
    <name type="scientific">Striga hermonthica</name>
    <name type="common">Purple witchweed</name>
    <name type="synonym">Buchnera hermonthica</name>
    <dbReference type="NCBI Taxonomy" id="68872"/>
    <lineage>
        <taxon>Eukaryota</taxon>
        <taxon>Viridiplantae</taxon>
        <taxon>Streptophyta</taxon>
        <taxon>Embryophyta</taxon>
        <taxon>Tracheophyta</taxon>
        <taxon>Spermatophyta</taxon>
        <taxon>Magnoliopsida</taxon>
        <taxon>eudicotyledons</taxon>
        <taxon>Gunneridae</taxon>
        <taxon>Pentapetalae</taxon>
        <taxon>asterids</taxon>
        <taxon>lamiids</taxon>
        <taxon>Lamiales</taxon>
        <taxon>Orobanchaceae</taxon>
        <taxon>Buchnereae</taxon>
        <taxon>Striga</taxon>
    </lineage>
</organism>
<feature type="domain" description="F-box/LRR-repeat protein 15/At3g58940/PEG3-like LRR" evidence="1">
    <location>
        <begin position="132"/>
        <end position="255"/>
    </location>
</feature>